<protein>
    <submittedName>
        <fullName evidence="2">Uncharacterized protein</fullName>
    </submittedName>
</protein>
<sequence>MAGFGPPDAGTTAWLTETTVYKILFRACFDTLKQVFTSRPEAKGEVFKPSVSGWRGGQPSARALR</sequence>
<evidence type="ECO:0000256" key="1">
    <source>
        <dbReference type="SAM" id="MobiDB-lite"/>
    </source>
</evidence>
<evidence type="ECO:0000313" key="2">
    <source>
        <dbReference type="EMBL" id="TQM01213.1"/>
    </source>
</evidence>
<proteinExistence type="predicted"/>
<feature type="region of interest" description="Disordered" evidence="1">
    <location>
        <begin position="43"/>
        <end position="65"/>
    </location>
</feature>
<dbReference type="AlphaFoldDB" id="A0A543CVU1"/>
<reference evidence="2 3" key="1">
    <citation type="submission" date="2019-06" db="EMBL/GenBank/DDBJ databases">
        <title>Sequencing the genomes of 1000 actinobacteria strains.</title>
        <authorList>
            <person name="Klenk H.-P."/>
        </authorList>
    </citation>
    <scope>NUCLEOTIDE SEQUENCE [LARGE SCALE GENOMIC DNA]</scope>
    <source>
        <strain evidence="2 3">DSM 102200</strain>
    </source>
</reference>
<evidence type="ECO:0000313" key="3">
    <source>
        <dbReference type="Proteomes" id="UP000316096"/>
    </source>
</evidence>
<dbReference type="EMBL" id="VFOZ01000001">
    <property type="protein sequence ID" value="TQM01213.1"/>
    <property type="molecule type" value="Genomic_DNA"/>
</dbReference>
<accession>A0A543CVU1</accession>
<name>A0A543CVU1_9ACTN</name>
<keyword evidence="3" id="KW-1185">Reference proteome</keyword>
<organism evidence="2 3">
    <name type="scientific">Actinoallomurus bryophytorum</name>
    <dbReference type="NCBI Taxonomy" id="1490222"/>
    <lineage>
        <taxon>Bacteria</taxon>
        <taxon>Bacillati</taxon>
        <taxon>Actinomycetota</taxon>
        <taxon>Actinomycetes</taxon>
        <taxon>Streptosporangiales</taxon>
        <taxon>Thermomonosporaceae</taxon>
        <taxon>Actinoallomurus</taxon>
    </lineage>
</organism>
<gene>
    <name evidence="2" type="ORF">FB559_6961</name>
</gene>
<dbReference type="Proteomes" id="UP000316096">
    <property type="component" value="Unassembled WGS sequence"/>
</dbReference>
<comment type="caution">
    <text evidence="2">The sequence shown here is derived from an EMBL/GenBank/DDBJ whole genome shotgun (WGS) entry which is preliminary data.</text>
</comment>